<feature type="domain" description="MucBP" evidence="3">
    <location>
        <begin position="423"/>
        <end position="483"/>
    </location>
</feature>
<protein>
    <submittedName>
        <fullName evidence="5">Uncharacterized protein</fullName>
    </submittedName>
</protein>
<evidence type="ECO:0000256" key="1">
    <source>
        <dbReference type="ARBA" id="ARBA00022737"/>
    </source>
</evidence>
<dbReference type="Gene3D" id="3.10.20.320">
    <property type="entry name" value="Putative peptidoglycan bound protein (lpxtg motif)"/>
    <property type="match status" value="1"/>
</dbReference>
<dbReference type="InterPro" id="IPR027994">
    <property type="entry name" value="WxL_dom"/>
</dbReference>
<name>A0A242KNK9_ENTMU</name>
<dbReference type="AlphaFoldDB" id="A0A242KNK9"/>
<dbReference type="Pfam" id="PF13731">
    <property type="entry name" value="WxL"/>
    <property type="match status" value="1"/>
</dbReference>
<keyword evidence="2" id="KW-0812">Transmembrane</keyword>
<evidence type="ECO:0000313" key="6">
    <source>
        <dbReference type="Proteomes" id="UP000195024"/>
    </source>
</evidence>
<proteinExistence type="predicted"/>
<sequence length="879" mass="97550">MLNRAMGFWMILIIFMQLIIGPINMVYSETENILDPNHSINLTTDSTTSELNHNLTFNIEGDEVQFVNPGEQFEVNVDINYEIDSFRIILPASAKFYMENAKFKEVETLSDGSKIWLVKTDSASNRVSMQLTFYEKGQFSIEDSNGEIHSDFLFLETEFNSRAALARTSVNVATWAAFRTAWNTAARTRIMLTTSIHEGPTALNNRATPIELMSSSPWGTIRLSGDNRTVLNNSSSTVVGALSIVGFGLSGGTLAIEGAADVTINVNSNLQNLIINQLGRPATGNPTLRVMNQILTVGHIEIDATAIGVDYPRIETNSTIQAQTLNVSGSYSIKNTSGSQAINVPNVNIRNNAGLMSWNLNNTTNRADKAWEGLTTEIRNNSIVSSSDDTFNNDTFNISQSSWISNYGTGFGGLPPEPEEGMVTVNYLNKQGQKLKESEIITGNVGEQYTASLPEISGYYLLNKPDAVTGTIQNDPQVVNVDYVQIHDKLINPDFEEPYIESNFANIHQSEVPGWYTTASDKMIEFGLGPSHNIAGAAKGRQFVELNANEPGELYQIVTYEPGTVLRWRLYHAGRLGVDKMRLNIGHPEKPEVIKEMESPSRNWSLYNGTYIVPNNQELTYFGFEAVSSSGGNITLGNLLDDIHFAKQSELVVLNKVDKEEAPAGGMLNYSMHIENEGGVPADRLTISIIGLENTKIDTETIKINGQKLEETKFSFEDDRLIVRPDIVIDSNESIELSFDTKINSNFINGQIATHAEVDYWDEHFDDVSYSSQSNSEITVISTPVPNPLDPINPEEEVNPENPPLLPDNQGLLSIDFVSQFDFGQQLISLSDQTYFAKPQRLLNDDGTINQQEERPNYIQISDRRPESEQNECYTKGAV</sequence>
<evidence type="ECO:0000259" key="3">
    <source>
        <dbReference type="Pfam" id="PF06458"/>
    </source>
</evidence>
<accession>A0A242KNK9</accession>
<evidence type="ECO:0000313" key="5">
    <source>
        <dbReference type="EMBL" id="OTP22192.1"/>
    </source>
</evidence>
<dbReference type="EMBL" id="NGMS01000006">
    <property type="protein sequence ID" value="OTP22192.1"/>
    <property type="molecule type" value="Genomic_DNA"/>
</dbReference>
<gene>
    <name evidence="5" type="ORF">A5802_003197</name>
</gene>
<feature type="domain" description="WxL" evidence="4">
    <location>
        <begin position="771"/>
        <end position="867"/>
    </location>
</feature>
<dbReference type="InterPro" id="IPR009459">
    <property type="entry name" value="MucBP_dom"/>
</dbReference>
<keyword evidence="2" id="KW-1133">Transmembrane helix</keyword>
<evidence type="ECO:0000259" key="4">
    <source>
        <dbReference type="Pfam" id="PF13731"/>
    </source>
</evidence>
<evidence type="ECO:0000256" key="2">
    <source>
        <dbReference type="SAM" id="Phobius"/>
    </source>
</evidence>
<keyword evidence="2" id="KW-0472">Membrane</keyword>
<keyword evidence="1" id="KW-0677">Repeat</keyword>
<dbReference type="Proteomes" id="UP000195024">
    <property type="component" value="Unassembled WGS sequence"/>
</dbReference>
<reference evidence="5 6" key="1">
    <citation type="submission" date="2017-05" db="EMBL/GenBank/DDBJ databases">
        <title>The Genome Sequence of Enterococcus mundtii 6B1_DIV0119.</title>
        <authorList>
            <consortium name="The Broad Institute Genomics Platform"/>
            <consortium name="The Broad Institute Genomic Center for Infectious Diseases"/>
            <person name="Earl A."/>
            <person name="Manson A."/>
            <person name="Schwartman J."/>
            <person name="Gilmore M."/>
            <person name="Abouelleil A."/>
            <person name="Cao P."/>
            <person name="Chapman S."/>
            <person name="Cusick C."/>
            <person name="Shea T."/>
            <person name="Young S."/>
            <person name="Neafsey D."/>
            <person name="Nusbaum C."/>
            <person name="Birren B."/>
        </authorList>
    </citation>
    <scope>NUCLEOTIDE SEQUENCE [LARGE SCALE GENOMIC DNA]</scope>
    <source>
        <strain evidence="5 6">6B1_DIV0119</strain>
    </source>
</reference>
<dbReference type="RefSeq" id="WP_086335656.1">
    <property type="nucleotide sequence ID" value="NZ_NGMS01000006.1"/>
</dbReference>
<comment type="caution">
    <text evidence="5">The sequence shown here is derived from an EMBL/GenBank/DDBJ whole genome shotgun (WGS) entry which is preliminary data.</text>
</comment>
<dbReference type="Pfam" id="PF06458">
    <property type="entry name" value="MucBP"/>
    <property type="match status" value="1"/>
</dbReference>
<feature type="transmembrane region" description="Helical" evidence="2">
    <location>
        <begin position="7"/>
        <end position="27"/>
    </location>
</feature>
<organism evidence="5 6">
    <name type="scientific">Enterococcus mundtii</name>
    <dbReference type="NCBI Taxonomy" id="53346"/>
    <lineage>
        <taxon>Bacteria</taxon>
        <taxon>Bacillati</taxon>
        <taxon>Bacillota</taxon>
        <taxon>Bacilli</taxon>
        <taxon>Lactobacillales</taxon>
        <taxon>Enterococcaceae</taxon>
        <taxon>Enterococcus</taxon>
    </lineage>
</organism>